<sequence length="191" mass="21969">MADLLARMVDQQGQGHGNNAGNPGNNPGGPSPDLPEGWMDRIMDIFAALGYPEERQVSFVVFQFEGPARAWWNVIKAKWEREQTSWTWVNFTRECNEKYLPPIVQERREEDFIRLHQGPLSVAEYETQFTKLSRFAPELVLTDRKRIRRFVQGLNVEIQEALAAAQLDTFSQTLEKAQRIETARESGESFP</sequence>
<dbReference type="Proteomes" id="UP001652660">
    <property type="component" value="Chromosome 4e"/>
</dbReference>
<reference evidence="4" key="1">
    <citation type="submission" date="2025-08" db="UniProtKB">
        <authorList>
            <consortium name="RefSeq"/>
        </authorList>
    </citation>
    <scope>IDENTIFICATION</scope>
    <source>
        <tissue evidence="4">Leaves</tissue>
    </source>
</reference>
<feature type="compositionally biased region" description="Low complexity" evidence="1">
    <location>
        <begin position="11"/>
        <end position="25"/>
    </location>
</feature>
<gene>
    <name evidence="4" type="primary">LOC140005586</name>
</gene>
<evidence type="ECO:0000313" key="4">
    <source>
        <dbReference type="RefSeq" id="XP_071902695.1"/>
    </source>
</evidence>
<dbReference type="PANTHER" id="PTHR34482:SF36">
    <property type="entry name" value="RETROTRANSPOSON GAG DOMAIN-CONTAINING PROTEIN"/>
    <property type="match status" value="1"/>
</dbReference>
<keyword evidence="3" id="KW-1185">Reference proteome</keyword>
<proteinExistence type="predicted"/>
<dbReference type="RefSeq" id="XP_071902695.1">
    <property type="nucleotide sequence ID" value="XM_072046594.1"/>
</dbReference>
<feature type="domain" description="Retrotransposon gag" evidence="2">
    <location>
        <begin position="59"/>
        <end position="155"/>
    </location>
</feature>
<feature type="region of interest" description="Disordered" evidence="1">
    <location>
        <begin position="8"/>
        <end position="35"/>
    </location>
</feature>
<dbReference type="InterPro" id="IPR005162">
    <property type="entry name" value="Retrotrans_gag_dom"/>
</dbReference>
<evidence type="ECO:0000256" key="1">
    <source>
        <dbReference type="SAM" id="MobiDB-lite"/>
    </source>
</evidence>
<protein>
    <recommendedName>
        <fullName evidence="2">Retrotransposon gag domain-containing protein</fullName>
    </recommendedName>
</protein>
<dbReference type="Pfam" id="PF03732">
    <property type="entry name" value="Retrotrans_gag"/>
    <property type="match status" value="1"/>
</dbReference>
<accession>A0ABM4U5Y7</accession>
<evidence type="ECO:0000313" key="3">
    <source>
        <dbReference type="Proteomes" id="UP001652660"/>
    </source>
</evidence>
<evidence type="ECO:0000259" key="2">
    <source>
        <dbReference type="Pfam" id="PF03732"/>
    </source>
</evidence>
<organism evidence="3 4">
    <name type="scientific">Coffea arabica</name>
    <name type="common">Arabian coffee</name>
    <dbReference type="NCBI Taxonomy" id="13443"/>
    <lineage>
        <taxon>Eukaryota</taxon>
        <taxon>Viridiplantae</taxon>
        <taxon>Streptophyta</taxon>
        <taxon>Embryophyta</taxon>
        <taxon>Tracheophyta</taxon>
        <taxon>Spermatophyta</taxon>
        <taxon>Magnoliopsida</taxon>
        <taxon>eudicotyledons</taxon>
        <taxon>Gunneridae</taxon>
        <taxon>Pentapetalae</taxon>
        <taxon>asterids</taxon>
        <taxon>lamiids</taxon>
        <taxon>Gentianales</taxon>
        <taxon>Rubiaceae</taxon>
        <taxon>Ixoroideae</taxon>
        <taxon>Gardenieae complex</taxon>
        <taxon>Bertiereae - Coffeeae clade</taxon>
        <taxon>Coffeeae</taxon>
        <taxon>Coffea</taxon>
    </lineage>
</organism>
<dbReference type="GeneID" id="140005586"/>
<dbReference type="PANTHER" id="PTHR34482">
    <property type="entry name" value="DNA DAMAGE-INDUCIBLE PROTEIN 1-LIKE"/>
    <property type="match status" value="1"/>
</dbReference>
<name>A0ABM4U5Y7_COFAR</name>